<dbReference type="SMART" id="SM00175">
    <property type="entry name" value="RAB"/>
    <property type="match status" value="1"/>
</dbReference>
<evidence type="ECO:0000313" key="3">
    <source>
        <dbReference type="EMBL" id="KAF0306713.1"/>
    </source>
</evidence>
<keyword evidence="2" id="KW-0597">Phosphoprotein</keyword>
<dbReference type="PROSITE" id="PS51419">
    <property type="entry name" value="RAB"/>
    <property type="match status" value="1"/>
</dbReference>
<dbReference type="GO" id="GO:0003924">
    <property type="term" value="F:GTPase activity"/>
    <property type="evidence" value="ECO:0007669"/>
    <property type="project" value="InterPro"/>
</dbReference>
<organism evidence="3 4">
    <name type="scientific">Amphibalanus amphitrite</name>
    <name type="common">Striped barnacle</name>
    <name type="synonym">Balanus amphitrite</name>
    <dbReference type="NCBI Taxonomy" id="1232801"/>
    <lineage>
        <taxon>Eukaryota</taxon>
        <taxon>Metazoa</taxon>
        <taxon>Ecdysozoa</taxon>
        <taxon>Arthropoda</taxon>
        <taxon>Crustacea</taxon>
        <taxon>Multicrustacea</taxon>
        <taxon>Cirripedia</taxon>
        <taxon>Thoracica</taxon>
        <taxon>Thoracicalcarea</taxon>
        <taxon>Balanomorpha</taxon>
        <taxon>Balanoidea</taxon>
        <taxon>Balanidae</taxon>
        <taxon>Amphibalaninae</taxon>
        <taxon>Amphibalanus</taxon>
    </lineage>
</organism>
<comment type="caution">
    <text evidence="3">The sequence shown here is derived from an EMBL/GenBank/DDBJ whole genome shotgun (WGS) entry which is preliminary data.</text>
</comment>
<dbReference type="GO" id="GO:0005886">
    <property type="term" value="C:plasma membrane"/>
    <property type="evidence" value="ECO:0007669"/>
    <property type="project" value="TreeGrafter"/>
</dbReference>
<dbReference type="Gene3D" id="3.40.50.300">
    <property type="entry name" value="P-loop containing nucleotide triphosphate hydrolases"/>
    <property type="match status" value="1"/>
</dbReference>
<dbReference type="PROSITE" id="PS51421">
    <property type="entry name" value="RAS"/>
    <property type="match status" value="1"/>
</dbReference>
<dbReference type="GO" id="GO:0005246">
    <property type="term" value="F:calcium channel regulator activity"/>
    <property type="evidence" value="ECO:0007669"/>
    <property type="project" value="TreeGrafter"/>
</dbReference>
<dbReference type="PANTHER" id="PTHR45775">
    <property type="entry name" value="RAD, GEM/KIR FAMILY MEMBER 2, ISOFORM C"/>
    <property type="match status" value="1"/>
</dbReference>
<reference evidence="3 4" key="1">
    <citation type="submission" date="2019-07" db="EMBL/GenBank/DDBJ databases">
        <title>Draft genome assembly of a fouling barnacle, Amphibalanus amphitrite (Darwin, 1854): The first reference genome for Thecostraca.</title>
        <authorList>
            <person name="Kim W."/>
        </authorList>
    </citation>
    <scope>NUCLEOTIDE SEQUENCE [LARGE SCALE GENOMIC DNA]</scope>
    <source>
        <strain evidence="3">SNU_AA5</strain>
        <tissue evidence="3">Soma without cirri and trophi</tissue>
    </source>
</reference>
<name>A0A6A4WKS0_AMPAM</name>
<dbReference type="Proteomes" id="UP000440578">
    <property type="component" value="Unassembled WGS sequence"/>
</dbReference>
<accession>A0A6A4WKS0</accession>
<sequence length="351" mass="39516">MTCGESSSCQEVKRSQSCRSPASSIASRRKISLVHFSPVPQTEVDRDCLQFDEPAERLRNFVSTKRGRIVNRGDSFRRERRKSSLKKEELVNAIAAEQRRDDESNLLTRSVTMPAMPDPLRPAADEERRVLLLGAVGVGKTALGRQFLTSEYTMAYEQTVDYDQTPSQVNVCLDGVETELTVEKRTSSILEMPDEAAIRTHDAIIVVYSVTDAGSFGAARGLCLRISEMSARRPVIVVANKCDLVRLRKVSSKEGRSLAVQYGYKYIETSVVINSNIDELLAGIVAQIRFYRQFEEPDGSEDRAKLERLRQRREKRIKSRTLPSTIVKEIFHKVIGQKAAESRSCQNLLIV</sequence>
<evidence type="ECO:0000256" key="1">
    <source>
        <dbReference type="ARBA" id="ARBA00008846"/>
    </source>
</evidence>
<comment type="similarity">
    <text evidence="1">Belongs to the small GTPase superfamily. RGK family.</text>
</comment>
<dbReference type="AlphaFoldDB" id="A0A6A4WKS0"/>
<dbReference type="InterPro" id="IPR001806">
    <property type="entry name" value="Small_GTPase"/>
</dbReference>
<proteinExistence type="inferred from homology"/>
<evidence type="ECO:0000313" key="4">
    <source>
        <dbReference type="Proteomes" id="UP000440578"/>
    </source>
</evidence>
<dbReference type="SUPFAM" id="SSF52540">
    <property type="entry name" value="P-loop containing nucleoside triphosphate hydrolases"/>
    <property type="match status" value="1"/>
</dbReference>
<evidence type="ECO:0000256" key="2">
    <source>
        <dbReference type="ARBA" id="ARBA00022553"/>
    </source>
</evidence>
<dbReference type="InterPro" id="IPR027417">
    <property type="entry name" value="P-loop_NTPase"/>
</dbReference>
<keyword evidence="4" id="KW-1185">Reference proteome</keyword>
<protein>
    <submittedName>
        <fullName evidence="3">GTP-binding protein RAD</fullName>
    </submittedName>
</protein>
<dbReference type="PANTHER" id="PTHR45775:SF6">
    <property type="entry name" value="RAD, GEM_KIR FAMILY MEMBER 2, ISOFORM C"/>
    <property type="match status" value="1"/>
</dbReference>
<gene>
    <name evidence="3" type="primary">Rrad</name>
    <name evidence="3" type="ORF">FJT64_021839</name>
</gene>
<dbReference type="InterPro" id="IPR051641">
    <property type="entry name" value="RGK_GTP-binding_reg"/>
</dbReference>
<dbReference type="GO" id="GO:0005525">
    <property type="term" value="F:GTP binding"/>
    <property type="evidence" value="ECO:0007669"/>
    <property type="project" value="InterPro"/>
</dbReference>
<dbReference type="SMART" id="SM00174">
    <property type="entry name" value="RHO"/>
    <property type="match status" value="1"/>
</dbReference>
<dbReference type="Pfam" id="PF00071">
    <property type="entry name" value="Ras"/>
    <property type="match status" value="1"/>
</dbReference>
<dbReference type="OrthoDB" id="5239715at2759"/>
<dbReference type="SMART" id="SM00173">
    <property type="entry name" value="RAS"/>
    <property type="match status" value="1"/>
</dbReference>
<dbReference type="PRINTS" id="PR00449">
    <property type="entry name" value="RASTRNSFRMNG"/>
</dbReference>
<dbReference type="EMBL" id="VIIS01000639">
    <property type="protein sequence ID" value="KAF0306713.1"/>
    <property type="molecule type" value="Genomic_DNA"/>
</dbReference>